<dbReference type="KEGG" id="nhe:NECHADRAFT_76706"/>
<dbReference type="AlphaFoldDB" id="C7Z509"/>
<dbReference type="Pfam" id="PF20150">
    <property type="entry name" value="2EXR"/>
    <property type="match status" value="1"/>
</dbReference>
<dbReference type="RefSeq" id="XP_003046732.1">
    <property type="nucleotide sequence ID" value="XM_003046686.1"/>
</dbReference>
<keyword evidence="3" id="KW-1185">Reference proteome</keyword>
<dbReference type="OrthoDB" id="3596450at2759"/>
<dbReference type="EMBL" id="GG698910">
    <property type="protein sequence ID" value="EEU41019.1"/>
    <property type="molecule type" value="Genomic_DNA"/>
</dbReference>
<reference evidence="2 3" key="1">
    <citation type="journal article" date="2009" name="PLoS Genet.">
        <title>The genome of Nectria haematococca: contribution of supernumerary chromosomes to gene expansion.</title>
        <authorList>
            <person name="Coleman J.J."/>
            <person name="Rounsley S.D."/>
            <person name="Rodriguez-Carres M."/>
            <person name="Kuo A."/>
            <person name="Wasmann C.C."/>
            <person name="Grimwood J."/>
            <person name="Schmutz J."/>
            <person name="Taga M."/>
            <person name="White G.J."/>
            <person name="Zhou S."/>
            <person name="Schwartz D.C."/>
            <person name="Freitag M."/>
            <person name="Ma L.J."/>
            <person name="Danchin E.G."/>
            <person name="Henrissat B."/>
            <person name="Coutinho P.M."/>
            <person name="Nelson D.R."/>
            <person name="Straney D."/>
            <person name="Napoli C.A."/>
            <person name="Barker B.M."/>
            <person name="Gribskov M."/>
            <person name="Rep M."/>
            <person name="Kroken S."/>
            <person name="Molnar I."/>
            <person name="Rensing C."/>
            <person name="Kennell J.C."/>
            <person name="Zamora J."/>
            <person name="Farman M.L."/>
            <person name="Selker E.U."/>
            <person name="Salamov A."/>
            <person name="Shapiro H."/>
            <person name="Pangilinan J."/>
            <person name="Lindquist E."/>
            <person name="Lamers C."/>
            <person name="Grigoriev I.V."/>
            <person name="Geiser D.M."/>
            <person name="Covert S.F."/>
            <person name="Temporini E."/>
            <person name="Vanetten H.D."/>
        </authorList>
    </citation>
    <scope>NUCLEOTIDE SEQUENCE [LARGE SCALE GENOMIC DNA]</scope>
    <source>
        <strain evidence="3">ATCC MYA-4622 / CBS 123669 / FGSC 9596 / NRRL 45880 / 77-13-4</strain>
    </source>
</reference>
<dbReference type="GeneID" id="9678257"/>
<evidence type="ECO:0000313" key="2">
    <source>
        <dbReference type="EMBL" id="EEU41019.1"/>
    </source>
</evidence>
<protein>
    <recommendedName>
        <fullName evidence="1">2EXR domain-containing protein</fullName>
    </recommendedName>
</protein>
<feature type="domain" description="2EXR" evidence="1">
    <location>
        <begin position="5"/>
        <end position="159"/>
    </location>
</feature>
<dbReference type="HOGENOM" id="CLU_065839_0_0_1"/>
<dbReference type="InterPro" id="IPR045518">
    <property type="entry name" value="2EXR"/>
</dbReference>
<proteinExistence type="predicted"/>
<sequence length="285" mass="33445">MSETFHPFPRLPAELRLAIWKLALHTEGSTRPWAHFFGILVPDQDEDADSLMSQSLLRRRRTYVPYVPTHRLIGPRFMTSTEDRSVGIKQVPASWTVNNPSAYLIDSGHWLTCRESLRVIEHSVNHSYYYRLPMPSQSDAQMSQDHPDRFIVVHPHKDLFCFQPYDWYILYLKCGFADFLIVTFGGYVENAAIEYNPQWGVDVKEAGGDHEQLKIFDDFFHLAISSASLTYLESLWFIDYRIKRRHHVRTKEQSEAPLGQVFYQNGRRFVEPFDKRVKTTWIAEK</sequence>
<dbReference type="OMA" id="ILACEAY"/>
<gene>
    <name evidence="2" type="ORF">NECHADRAFT_76706</name>
</gene>
<name>C7Z509_FUSV7</name>
<accession>C7Z509</accession>
<dbReference type="VEuPathDB" id="FungiDB:NECHADRAFT_76706"/>
<evidence type="ECO:0000313" key="3">
    <source>
        <dbReference type="Proteomes" id="UP000005206"/>
    </source>
</evidence>
<organism evidence="2 3">
    <name type="scientific">Fusarium vanettenii (strain ATCC MYA-4622 / CBS 123669 / FGSC 9596 / NRRL 45880 / 77-13-4)</name>
    <name type="common">Fusarium solani subsp. pisi</name>
    <dbReference type="NCBI Taxonomy" id="660122"/>
    <lineage>
        <taxon>Eukaryota</taxon>
        <taxon>Fungi</taxon>
        <taxon>Dikarya</taxon>
        <taxon>Ascomycota</taxon>
        <taxon>Pezizomycotina</taxon>
        <taxon>Sordariomycetes</taxon>
        <taxon>Hypocreomycetidae</taxon>
        <taxon>Hypocreales</taxon>
        <taxon>Nectriaceae</taxon>
        <taxon>Fusarium</taxon>
        <taxon>Fusarium solani species complex</taxon>
        <taxon>Fusarium vanettenii</taxon>
    </lineage>
</organism>
<dbReference type="InParanoid" id="C7Z509"/>
<evidence type="ECO:0000259" key="1">
    <source>
        <dbReference type="Pfam" id="PF20150"/>
    </source>
</evidence>
<dbReference type="Proteomes" id="UP000005206">
    <property type="component" value="Chromosome 2"/>
</dbReference>